<dbReference type="InterPro" id="IPR029016">
    <property type="entry name" value="GAF-like_dom_sf"/>
</dbReference>
<proteinExistence type="predicted"/>
<name>A0A8H9M1Q4_9ALTE</name>
<dbReference type="SMART" id="SM00346">
    <property type="entry name" value="HTH_ICLR"/>
    <property type="match status" value="1"/>
</dbReference>
<evidence type="ECO:0000313" key="6">
    <source>
        <dbReference type="EMBL" id="GGZ74577.1"/>
    </source>
</evidence>
<feature type="domain" description="HTH iclR-type" evidence="4">
    <location>
        <begin position="11"/>
        <end position="73"/>
    </location>
</feature>
<dbReference type="PANTHER" id="PTHR30136:SF7">
    <property type="entry name" value="HTH-TYPE TRANSCRIPTIONAL REGULATOR KDGR-RELATED"/>
    <property type="match status" value="1"/>
</dbReference>
<dbReference type="AlphaFoldDB" id="A0A8H9M1Q4"/>
<accession>A0A8H9M1Q4</accession>
<evidence type="ECO:0000313" key="7">
    <source>
        <dbReference type="Proteomes" id="UP000622604"/>
    </source>
</evidence>
<evidence type="ECO:0000259" key="4">
    <source>
        <dbReference type="PROSITE" id="PS51077"/>
    </source>
</evidence>
<dbReference type="PROSITE" id="PS51078">
    <property type="entry name" value="ICLR_ED"/>
    <property type="match status" value="1"/>
</dbReference>
<dbReference type="InterPro" id="IPR036390">
    <property type="entry name" value="WH_DNA-bd_sf"/>
</dbReference>
<evidence type="ECO:0000256" key="3">
    <source>
        <dbReference type="ARBA" id="ARBA00023163"/>
    </source>
</evidence>
<dbReference type="GO" id="GO:0045892">
    <property type="term" value="P:negative regulation of DNA-templated transcription"/>
    <property type="evidence" value="ECO:0007669"/>
    <property type="project" value="TreeGrafter"/>
</dbReference>
<evidence type="ECO:0000256" key="2">
    <source>
        <dbReference type="ARBA" id="ARBA00023125"/>
    </source>
</evidence>
<evidence type="ECO:0000256" key="1">
    <source>
        <dbReference type="ARBA" id="ARBA00023015"/>
    </source>
</evidence>
<feature type="domain" description="IclR-ED" evidence="5">
    <location>
        <begin position="74"/>
        <end position="252"/>
    </location>
</feature>
<comment type="caution">
    <text evidence="6">The sequence shown here is derived from an EMBL/GenBank/DDBJ whole genome shotgun (WGS) entry which is preliminary data.</text>
</comment>
<protein>
    <submittedName>
        <fullName evidence="6">Transcriptional regulator</fullName>
    </submittedName>
</protein>
<sequence>MEATSSKKYSAPALEKGLDILELLSKDATPLSTSTIAEKLGRSNAEIYRMILVLEQRGYIEKSEDIDGYQVTRRLLQLGTEHEPIKDILEYAQPIMRSLAEKTSMSCHIAVESQEQIVVISRVETPSNLSYSVRVGYRRPIAFAASGRILFVNQSAEKKESMINLLKKHHSEEEVKQFMADCKKVAKQGYLKAPSAFVHGVTDLSYPIIDSDHAVATLTIPYIMRIPEIMGIDDVLKELKGAAEEISKAVTYGIVRKL</sequence>
<dbReference type="GO" id="GO:0003700">
    <property type="term" value="F:DNA-binding transcription factor activity"/>
    <property type="evidence" value="ECO:0007669"/>
    <property type="project" value="TreeGrafter"/>
</dbReference>
<reference evidence="6" key="2">
    <citation type="submission" date="2020-09" db="EMBL/GenBank/DDBJ databases">
        <authorList>
            <person name="Sun Q."/>
            <person name="Kim S."/>
        </authorList>
    </citation>
    <scope>NUCLEOTIDE SEQUENCE</scope>
    <source>
        <strain evidence="6">KCTC 32337</strain>
    </source>
</reference>
<dbReference type="EMBL" id="BMZC01000011">
    <property type="protein sequence ID" value="GGZ74577.1"/>
    <property type="molecule type" value="Genomic_DNA"/>
</dbReference>
<dbReference type="InterPro" id="IPR036388">
    <property type="entry name" value="WH-like_DNA-bd_sf"/>
</dbReference>
<dbReference type="Proteomes" id="UP000622604">
    <property type="component" value="Unassembled WGS sequence"/>
</dbReference>
<dbReference type="GO" id="GO:0003677">
    <property type="term" value="F:DNA binding"/>
    <property type="evidence" value="ECO:0007669"/>
    <property type="project" value="UniProtKB-KW"/>
</dbReference>
<dbReference type="PROSITE" id="PS51077">
    <property type="entry name" value="HTH_ICLR"/>
    <property type="match status" value="1"/>
</dbReference>
<organism evidence="6 7">
    <name type="scientific">Paraglaciecola chathamensis</name>
    <dbReference type="NCBI Taxonomy" id="368405"/>
    <lineage>
        <taxon>Bacteria</taxon>
        <taxon>Pseudomonadati</taxon>
        <taxon>Pseudomonadota</taxon>
        <taxon>Gammaproteobacteria</taxon>
        <taxon>Alteromonadales</taxon>
        <taxon>Alteromonadaceae</taxon>
        <taxon>Paraglaciecola</taxon>
    </lineage>
</organism>
<dbReference type="SUPFAM" id="SSF46785">
    <property type="entry name" value="Winged helix' DNA-binding domain"/>
    <property type="match status" value="1"/>
</dbReference>
<dbReference type="InterPro" id="IPR050707">
    <property type="entry name" value="HTH_MetabolicPath_Reg"/>
</dbReference>
<dbReference type="Gene3D" id="1.10.10.10">
    <property type="entry name" value="Winged helix-like DNA-binding domain superfamily/Winged helix DNA-binding domain"/>
    <property type="match status" value="1"/>
</dbReference>
<dbReference type="Gene3D" id="3.30.450.40">
    <property type="match status" value="1"/>
</dbReference>
<dbReference type="Pfam" id="PF09339">
    <property type="entry name" value="HTH_IclR"/>
    <property type="match status" value="1"/>
</dbReference>
<dbReference type="InterPro" id="IPR005471">
    <property type="entry name" value="Tscrpt_reg_IclR_N"/>
</dbReference>
<keyword evidence="3" id="KW-0804">Transcription</keyword>
<keyword evidence="1" id="KW-0805">Transcription regulation</keyword>
<dbReference type="SUPFAM" id="SSF55781">
    <property type="entry name" value="GAF domain-like"/>
    <property type="match status" value="1"/>
</dbReference>
<reference evidence="6" key="1">
    <citation type="journal article" date="2014" name="Int. J. Syst. Evol. Microbiol.">
        <title>Complete genome sequence of Corynebacterium casei LMG S-19264T (=DSM 44701T), isolated from a smear-ripened cheese.</title>
        <authorList>
            <consortium name="US DOE Joint Genome Institute (JGI-PGF)"/>
            <person name="Walter F."/>
            <person name="Albersmeier A."/>
            <person name="Kalinowski J."/>
            <person name="Ruckert C."/>
        </authorList>
    </citation>
    <scope>NUCLEOTIDE SEQUENCE</scope>
    <source>
        <strain evidence="6">KCTC 32337</strain>
    </source>
</reference>
<dbReference type="PANTHER" id="PTHR30136">
    <property type="entry name" value="HELIX-TURN-HELIX TRANSCRIPTIONAL REGULATOR, ICLR FAMILY"/>
    <property type="match status" value="1"/>
</dbReference>
<keyword evidence="2" id="KW-0238">DNA-binding</keyword>
<evidence type="ECO:0000259" key="5">
    <source>
        <dbReference type="PROSITE" id="PS51078"/>
    </source>
</evidence>
<dbReference type="Pfam" id="PF01614">
    <property type="entry name" value="IclR_C"/>
    <property type="match status" value="1"/>
</dbReference>
<dbReference type="RefSeq" id="WP_007984602.1">
    <property type="nucleotide sequence ID" value="NZ_BMZC01000011.1"/>
</dbReference>
<gene>
    <name evidence="6" type="primary">kdgR</name>
    <name evidence="6" type="ORF">GCM10011274_36180</name>
</gene>
<dbReference type="InterPro" id="IPR014757">
    <property type="entry name" value="Tscrpt_reg_IclR_C"/>
</dbReference>